<keyword evidence="2" id="KW-1185">Reference proteome</keyword>
<comment type="caution">
    <text evidence="1">The sequence shown here is derived from an EMBL/GenBank/DDBJ whole genome shotgun (WGS) entry which is preliminary data.</text>
</comment>
<dbReference type="OrthoDB" id="2066405at2"/>
<dbReference type="Proteomes" id="UP000182152">
    <property type="component" value="Unassembled WGS sequence"/>
</dbReference>
<organism evidence="1 2">
    <name type="scientific">Enterococcus ratti</name>
    <dbReference type="NCBI Taxonomy" id="150033"/>
    <lineage>
        <taxon>Bacteria</taxon>
        <taxon>Bacillati</taxon>
        <taxon>Bacillota</taxon>
        <taxon>Bacilli</taxon>
        <taxon>Lactobacillales</taxon>
        <taxon>Enterococcaceae</taxon>
        <taxon>Enterococcus</taxon>
    </lineage>
</organism>
<sequence>MHMKLKRDNLNQLEKLSRRYFELYPNKEMEKKIFSGFVTISYAHDDLNTLYERYLRESLDIDSFYHIMVKVDIIRETFREILKLYSLKEEDVYGSKGSYNRDIIDFFVAIRSISLAHPQNTSRHGRFGFDGDIWLEDVRKQSDLGRAFPSEDSLESADFVLLLVRSINDDDLGETKEEKKGINLDNEVFNVVRIIEQSISKLNNFLIKKIDEKEAIFKDESIIITDSLDVNDFKILINETKKRYPLLIKEWDLDNIRELLDFTRKNYLDTDFEKVLIEVVNSYHRQLQEMKLGRNDKEAEELRERIHELLFPSLQILEIKSEENFHYQKSKIYQYLLRSQETSASKLFEKMKIYPKKWFGDIKENSFEMNSTSGEWGILQLLYIVEKFPEFNFKFENDDNVAYTDKELYFQFIFKVFEYSRKHKSDADIIGGTN</sequence>
<protein>
    <submittedName>
        <fullName evidence="1">Uncharacterized protein</fullName>
    </submittedName>
</protein>
<name>A0A1L8W8Y8_9ENTE</name>
<dbReference type="EMBL" id="JXLB01000034">
    <property type="protein sequence ID" value="OJG77510.1"/>
    <property type="molecule type" value="Genomic_DNA"/>
</dbReference>
<gene>
    <name evidence="1" type="ORF">RV14_GL001565</name>
</gene>
<dbReference type="AlphaFoldDB" id="A0A1L8W8Y8"/>
<evidence type="ECO:0000313" key="2">
    <source>
        <dbReference type="Proteomes" id="UP000182152"/>
    </source>
</evidence>
<accession>A0A1L8W8Y8</accession>
<proteinExistence type="predicted"/>
<evidence type="ECO:0000313" key="1">
    <source>
        <dbReference type="EMBL" id="OJG77510.1"/>
    </source>
</evidence>
<dbReference type="RefSeq" id="WP_071856323.1">
    <property type="nucleotide sequence ID" value="NZ_JXLB01000034.1"/>
</dbReference>
<reference evidence="1 2" key="1">
    <citation type="submission" date="2014-12" db="EMBL/GenBank/DDBJ databases">
        <title>Draft genome sequences of 29 type strains of Enterococci.</title>
        <authorList>
            <person name="Zhong Z."/>
            <person name="Sun Z."/>
            <person name="Liu W."/>
            <person name="Zhang W."/>
            <person name="Zhang H."/>
        </authorList>
    </citation>
    <scope>NUCLEOTIDE SEQUENCE [LARGE SCALE GENOMIC DNA]</scope>
    <source>
        <strain evidence="1 2">DSM 15687</strain>
    </source>
</reference>